<evidence type="ECO:0000256" key="6">
    <source>
        <dbReference type="ARBA" id="ARBA00022679"/>
    </source>
</evidence>
<evidence type="ECO:0000256" key="16">
    <source>
        <dbReference type="ARBA" id="ARBA00038053"/>
    </source>
</evidence>
<evidence type="ECO:0000256" key="17">
    <source>
        <dbReference type="ARBA" id="ARBA00041185"/>
    </source>
</evidence>
<evidence type="ECO:0000313" key="22">
    <source>
        <dbReference type="EMBL" id="BDU69509.1"/>
    </source>
</evidence>
<feature type="transmembrane region" description="Helical" evidence="21">
    <location>
        <begin position="344"/>
        <end position="365"/>
    </location>
</feature>
<keyword evidence="13" id="KW-0961">Cell wall biogenesis/degradation</keyword>
<organism evidence="22 23">
    <name type="scientific">Geothrix oryzae</name>
    <dbReference type="NCBI Taxonomy" id="2927975"/>
    <lineage>
        <taxon>Bacteria</taxon>
        <taxon>Pseudomonadati</taxon>
        <taxon>Acidobacteriota</taxon>
        <taxon>Holophagae</taxon>
        <taxon>Holophagales</taxon>
        <taxon>Holophagaceae</taxon>
        <taxon>Geothrix</taxon>
    </lineage>
</organism>
<evidence type="ECO:0000256" key="1">
    <source>
        <dbReference type="ARBA" id="ARBA00004651"/>
    </source>
</evidence>
<feature type="transmembrane region" description="Helical" evidence="21">
    <location>
        <begin position="192"/>
        <end position="213"/>
    </location>
</feature>
<keyword evidence="23" id="KW-1185">Reference proteome</keyword>
<dbReference type="Proteomes" id="UP001242010">
    <property type="component" value="Chromosome"/>
</dbReference>
<feature type="transmembrane region" description="Helical" evidence="21">
    <location>
        <begin position="169"/>
        <end position="185"/>
    </location>
</feature>
<evidence type="ECO:0000256" key="21">
    <source>
        <dbReference type="SAM" id="Phobius"/>
    </source>
</evidence>
<evidence type="ECO:0000256" key="11">
    <source>
        <dbReference type="ARBA" id="ARBA00023136"/>
    </source>
</evidence>
<evidence type="ECO:0000256" key="13">
    <source>
        <dbReference type="ARBA" id="ARBA00023316"/>
    </source>
</evidence>
<feature type="transmembrane region" description="Helical" evidence="21">
    <location>
        <begin position="269"/>
        <end position="295"/>
    </location>
</feature>
<accession>A0ABM8DR99</accession>
<gene>
    <name evidence="22" type="primary">ftsW</name>
    <name evidence="22" type="ORF">GETHOR_16100</name>
</gene>
<comment type="subcellular location">
    <subcellularLocation>
        <location evidence="1">Cell membrane</location>
        <topology evidence="1">Multi-pass membrane protein</topology>
    </subcellularLocation>
</comment>
<dbReference type="NCBIfam" id="TIGR02614">
    <property type="entry name" value="ftsW"/>
    <property type="match status" value="1"/>
</dbReference>
<evidence type="ECO:0000256" key="20">
    <source>
        <dbReference type="ARBA" id="ARBA00049902"/>
    </source>
</evidence>
<dbReference type="PANTHER" id="PTHR30474">
    <property type="entry name" value="CELL CYCLE PROTEIN"/>
    <property type="match status" value="1"/>
</dbReference>
<protein>
    <recommendedName>
        <fullName evidence="17">Probable peptidoglycan glycosyltransferase FtsW</fullName>
        <ecNumber evidence="19">2.4.99.28</ecNumber>
    </recommendedName>
    <alternativeName>
        <fullName evidence="18">Cell division protein FtsW</fullName>
    </alternativeName>
    <alternativeName>
        <fullName evidence="15">Cell wall polymerase</fullName>
    </alternativeName>
    <alternativeName>
        <fullName evidence="14">Peptidoglycan polymerase</fullName>
    </alternativeName>
</protein>
<sequence length="372" mass="39859">MAPDVRRPVDRWLVFFALALVAVGMVWIYSASAIKASQNHAAATAFLTRQLLGGCIGIAFMLALSQVDLAPLQDHPRPLQIAYGILVILLLAVLFLGPKINGAHRWIRLGPMSLQPSELFKPLSVLLAAGWMVRHREAWSNHRDALPKLLGLTGVMLIPLALILREPDFGTTFLIVFVTLMVVFLGGAPKWIFAVAIPILGALGTAFVVLSPYRLARVTSFLNPAADPLGKGHQALQSLVAVGNGGFMGVGLGGGKQKLFFLPEAHTDFIYAVIAEEAGLIGTLTILALFIAILWRGYRIARRVGDAYLKLCAMGFVLLLVVQALMNMSVVLSLAPNKGIPLPFISFGPNSLIASLVCLGLLLSISKEAGSS</sequence>
<evidence type="ECO:0000256" key="5">
    <source>
        <dbReference type="ARBA" id="ARBA00022676"/>
    </source>
</evidence>
<dbReference type="RefSeq" id="WP_286353232.1">
    <property type="nucleotide sequence ID" value="NZ_AP027079.1"/>
</dbReference>
<evidence type="ECO:0000256" key="15">
    <source>
        <dbReference type="ARBA" id="ARBA00033270"/>
    </source>
</evidence>
<evidence type="ECO:0000313" key="23">
    <source>
        <dbReference type="Proteomes" id="UP001242010"/>
    </source>
</evidence>
<comment type="catalytic activity">
    <reaction evidence="20">
        <text>[GlcNAc-(1-&gt;4)-Mur2Ac(oyl-L-Ala-gamma-D-Glu-L-Lys-D-Ala-D-Ala)](n)-di-trans,octa-cis-undecaprenyl diphosphate + beta-D-GlcNAc-(1-&gt;4)-Mur2Ac(oyl-L-Ala-gamma-D-Glu-L-Lys-D-Ala-D-Ala)-di-trans,octa-cis-undecaprenyl diphosphate = [GlcNAc-(1-&gt;4)-Mur2Ac(oyl-L-Ala-gamma-D-Glu-L-Lys-D-Ala-D-Ala)](n+1)-di-trans,octa-cis-undecaprenyl diphosphate + di-trans,octa-cis-undecaprenyl diphosphate + H(+)</text>
        <dbReference type="Rhea" id="RHEA:23708"/>
        <dbReference type="Rhea" id="RHEA-COMP:9602"/>
        <dbReference type="Rhea" id="RHEA-COMP:9603"/>
        <dbReference type="ChEBI" id="CHEBI:15378"/>
        <dbReference type="ChEBI" id="CHEBI:58405"/>
        <dbReference type="ChEBI" id="CHEBI:60033"/>
        <dbReference type="ChEBI" id="CHEBI:78435"/>
        <dbReference type="EC" id="2.4.99.28"/>
    </reaction>
</comment>
<keyword evidence="6" id="KW-0808">Transferase</keyword>
<evidence type="ECO:0000256" key="9">
    <source>
        <dbReference type="ARBA" id="ARBA00022984"/>
    </source>
</evidence>
<dbReference type="Pfam" id="PF01098">
    <property type="entry name" value="FTSW_RODA_SPOVE"/>
    <property type="match status" value="1"/>
</dbReference>
<keyword evidence="10 21" id="KW-1133">Transmembrane helix</keyword>
<evidence type="ECO:0000256" key="7">
    <source>
        <dbReference type="ARBA" id="ARBA00022692"/>
    </source>
</evidence>
<name>A0ABM8DR99_9BACT</name>
<evidence type="ECO:0000256" key="12">
    <source>
        <dbReference type="ARBA" id="ARBA00023306"/>
    </source>
</evidence>
<proteinExistence type="inferred from homology"/>
<evidence type="ECO:0000256" key="14">
    <source>
        <dbReference type="ARBA" id="ARBA00032370"/>
    </source>
</evidence>
<feature type="transmembrane region" description="Helical" evidence="21">
    <location>
        <begin position="145"/>
        <end position="163"/>
    </location>
</feature>
<keyword evidence="9" id="KW-0573">Peptidoglycan synthesis</keyword>
<keyword evidence="4" id="KW-0132">Cell division</keyword>
<evidence type="ECO:0000256" key="8">
    <source>
        <dbReference type="ARBA" id="ARBA00022960"/>
    </source>
</evidence>
<feature type="transmembrane region" description="Helical" evidence="21">
    <location>
        <begin position="51"/>
        <end position="69"/>
    </location>
</feature>
<evidence type="ECO:0000256" key="3">
    <source>
        <dbReference type="ARBA" id="ARBA00022475"/>
    </source>
</evidence>
<comment type="similarity">
    <text evidence="16">Belongs to the SEDS family. FtsW subfamily.</text>
</comment>
<feature type="transmembrane region" description="Helical" evidence="21">
    <location>
        <begin position="307"/>
        <end position="332"/>
    </location>
</feature>
<feature type="transmembrane region" description="Helical" evidence="21">
    <location>
        <begin position="12"/>
        <end position="31"/>
    </location>
</feature>
<reference evidence="23" key="1">
    <citation type="journal article" date="2023" name="Int. J. Syst. Evol. Microbiol.">
        <title>Mesoterricola silvestris gen. nov., sp. nov., Mesoterricola sediminis sp. nov., Geothrix oryzae sp. nov., Geothrix edaphica sp. nov., Geothrix rubra sp. nov., and Geothrix limicola sp. nov., six novel members of Acidobacteriota isolated from soils.</title>
        <authorList>
            <person name="Itoh H."/>
            <person name="Sugisawa Y."/>
            <person name="Mise K."/>
            <person name="Xu Z."/>
            <person name="Kuniyasu M."/>
            <person name="Ushijima N."/>
            <person name="Kawano K."/>
            <person name="Kobayashi E."/>
            <person name="Shiratori Y."/>
            <person name="Masuda Y."/>
            <person name="Senoo K."/>
        </authorList>
    </citation>
    <scope>NUCLEOTIDE SEQUENCE [LARGE SCALE GENOMIC DNA]</scope>
    <source>
        <strain evidence="23">Red222</strain>
    </source>
</reference>
<keyword evidence="8" id="KW-0133">Cell shape</keyword>
<keyword evidence="11 21" id="KW-0472">Membrane</keyword>
<keyword evidence="12" id="KW-0131">Cell cycle</keyword>
<evidence type="ECO:0000256" key="18">
    <source>
        <dbReference type="ARBA" id="ARBA00041418"/>
    </source>
</evidence>
<evidence type="ECO:0000256" key="10">
    <source>
        <dbReference type="ARBA" id="ARBA00022989"/>
    </source>
</evidence>
<comment type="pathway">
    <text evidence="2">Cell wall biogenesis; peptidoglycan biosynthesis.</text>
</comment>
<evidence type="ECO:0000256" key="4">
    <source>
        <dbReference type="ARBA" id="ARBA00022618"/>
    </source>
</evidence>
<dbReference type="EMBL" id="AP027079">
    <property type="protein sequence ID" value="BDU69509.1"/>
    <property type="molecule type" value="Genomic_DNA"/>
</dbReference>
<evidence type="ECO:0000256" key="2">
    <source>
        <dbReference type="ARBA" id="ARBA00004752"/>
    </source>
</evidence>
<evidence type="ECO:0000256" key="19">
    <source>
        <dbReference type="ARBA" id="ARBA00044770"/>
    </source>
</evidence>
<dbReference type="InterPro" id="IPR001182">
    <property type="entry name" value="FtsW/RodA"/>
</dbReference>
<dbReference type="PANTHER" id="PTHR30474:SF2">
    <property type="entry name" value="PEPTIDOGLYCAN GLYCOSYLTRANSFERASE FTSW-RELATED"/>
    <property type="match status" value="1"/>
</dbReference>
<keyword evidence="7 21" id="KW-0812">Transmembrane</keyword>
<feature type="transmembrane region" description="Helical" evidence="21">
    <location>
        <begin position="81"/>
        <end position="100"/>
    </location>
</feature>
<keyword evidence="3" id="KW-1003">Cell membrane</keyword>
<dbReference type="EC" id="2.4.99.28" evidence="19"/>
<dbReference type="InterPro" id="IPR013437">
    <property type="entry name" value="FtsW"/>
</dbReference>
<keyword evidence="5" id="KW-0328">Glycosyltransferase</keyword>